<proteinExistence type="predicted"/>
<organism evidence="2">
    <name type="scientific">marine metagenome</name>
    <dbReference type="NCBI Taxonomy" id="408172"/>
    <lineage>
        <taxon>unclassified sequences</taxon>
        <taxon>metagenomes</taxon>
        <taxon>ecological metagenomes</taxon>
    </lineage>
</organism>
<dbReference type="Pfam" id="PF06714">
    <property type="entry name" value="Gp5_OB"/>
    <property type="match status" value="1"/>
</dbReference>
<accession>A0A382JQM5</accession>
<dbReference type="AlphaFoldDB" id="A0A382JQM5"/>
<sequence length="430" mass="47084">MSDFMGKDGFVWFVGVVEDRDDPERLGRVRVRCLGYHTENKTLIETEDLPWATVMAPTDTPSMNGLGHTPPFIVEGSWVLGFFRDSSELQQPIVLGTLPGFNTKERDVTKGFNDPNGVYPKTIGDSDVNFLATGAVAIMHPSRIKREELRLKKFFLDTPEGGESLDGTSVPTATKPNLKTVSDTLKTDDTRVNWEEPEPGAGSIPRYPYNHTHESEIGHVHEIDDTPGAERLLKQHITGTFEEMHPDGSKVTKVVKDNYEIVLGESNIYIVGDVNLTTKGTMKHLVQGDYILEVKGDYTQKIHKNHYMKVGARGLEKEFDSEGKEIREGGGGNREEEIVGSHAISIANAVNYTTGTAPTGPKEVRHVIGGNVTKILSGTDTKQVNGGNSFLQVNAGDMVRSVVGNLIMSTTNPGIGPAPDFRQQGQITIA</sequence>
<dbReference type="SUPFAM" id="SSF69349">
    <property type="entry name" value="Phage fibre proteins"/>
    <property type="match status" value="1"/>
</dbReference>
<feature type="non-terminal residue" evidence="2">
    <location>
        <position position="430"/>
    </location>
</feature>
<feature type="domain" description="Protein Gp5 N-terminal OB-fold" evidence="1">
    <location>
        <begin position="41"/>
        <end position="138"/>
    </location>
</feature>
<protein>
    <recommendedName>
        <fullName evidence="1">Protein Gp5 N-terminal OB-fold domain-containing protein</fullName>
    </recommendedName>
</protein>
<name>A0A382JQM5_9ZZZZ</name>
<dbReference type="Gene3D" id="2.40.50.260">
    <property type="entry name" value="Nucleic acid-binding protein domain"/>
    <property type="match status" value="1"/>
</dbReference>
<dbReference type="EMBL" id="UINC01075076">
    <property type="protein sequence ID" value="SVC12911.1"/>
    <property type="molecule type" value="Genomic_DNA"/>
</dbReference>
<dbReference type="SUPFAM" id="SSF69255">
    <property type="entry name" value="gp5 N-terminal domain-like"/>
    <property type="match status" value="1"/>
</dbReference>
<evidence type="ECO:0000313" key="2">
    <source>
        <dbReference type="EMBL" id="SVC12911.1"/>
    </source>
</evidence>
<dbReference type="InterPro" id="IPR009590">
    <property type="entry name" value="Gp5_OB_N"/>
</dbReference>
<gene>
    <name evidence="2" type="ORF">METZ01_LOCUS265765</name>
</gene>
<dbReference type="Gene3D" id="3.10.450.190">
    <property type="match status" value="1"/>
</dbReference>
<evidence type="ECO:0000259" key="1">
    <source>
        <dbReference type="Pfam" id="PF06714"/>
    </source>
</evidence>
<reference evidence="2" key="1">
    <citation type="submission" date="2018-05" db="EMBL/GenBank/DDBJ databases">
        <authorList>
            <person name="Lanie J.A."/>
            <person name="Ng W.-L."/>
            <person name="Kazmierczak K.M."/>
            <person name="Andrzejewski T.M."/>
            <person name="Davidsen T.M."/>
            <person name="Wayne K.J."/>
            <person name="Tettelin H."/>
            <person name="Glass J.I."/>
            <person name="Rusch D."/>
            <person name="Podicherti R."/>
            <person name="Tsui H.-C.T."/>
            <person name="Winkler M.E."/>
        </authorList>
    </citation>
    <scope>NUCLEOTIDE SEQUENCE</scope>
</reference>